<feature type="compositionally biased region" description="Acidic residues" evidence="1">
    <location>
        <begin position="147"/>
        <end position="167"/>
    </location>
</feature>
<evidence type="ECO:0000313" key="3">
    <source>
        <dbReference type="EMBL" id="KAL1835859.1"/>
    </source>
</evidence>
<dbReference type="CDD" id="cd14687">
    <property type="entry name" value="bZIP_ATF2"/>
    <property type="match status" value="1"/>
</dbReference>
<feature type="domain" description="BZIP" evidence="2">
    <location>
        <begin position="223"/>
        <end position="286"/>
    </location>
</feature>
<gene>
    <name evidence="3" type="ORF">VTJ49DRAFT_5967</name>
</gene>
<name>A0ABR3V267_HUMIN</name>
<accession>A0ABR3V267</accession>
<reference evidence="3 4" key="1">
    <citation type="journal article" date="2024" name="Commun. Biol.">
        <title>Comparative genomic analysis of thermophilic fungi reveals convergent evolutionary adaptations and gene losses.</title>
        <authorList>
            <person name="Steindorff A.S."/>
            <person name="Aguilar-Pontes M.V."/>
            <person name="Robinson A.J."/>
            <person name="Andreopoulos B."/>
            <person name="LaButti K."/>
            <person name="Kuo A."/>
            <person name="Mondo S."/>
            <person name="Riley R."/>
            <person name="Otillar R."/>
            <person name="Haridas S."/>
            <person name="Lipzen A."/>
            <person name="Grimwood J."/>
            <person name="Schmutz J."/>
            <person name="Clum A."/>
            <person name="Reid I.D."/>
            <person name="Moisan M.C."/>
            <person name="Butler G."/>
            <person name="Nguyen T.T.M."/>
            <person name="Dewar K."/>
            <person name="Conant G."/>
            <person name="Drula E."/>
            <person name="Henrissat B."/>
            <person name="Hansel C."/>
            <person name="Singer S."/>
            <person name="Hutchinson M.I."/>
            <person name="de Vries R.P."/>
            <person name="Natvig D.O."/>
            <person name="Powell A.J."/>
            <person name="Tsang A."/>
            <person name="Grigoriev I.V."/>
        </authorList>
    </citation>
    <scope>NUCLEOTIDE SEQUENCE [LARGE SCALE GENOMIC DNA]</scope>
    <source>
        <strain evidence="3 4">CBS 620.91</strain>
    </source>
</reference>
<comment type="caution">
    <text evidence="3">The sequence shown here is derived from an EMBL/GenBank/DDBJ whole genome shotgun (WGS) entry which is preliminary data.</text>
</comment>
<feature type="region of interest" description="Disordered" evidence="1">
    <location>
        <begin position="313"/>
        <end position="350"/>
    </location>
</feature>
<dbReference type="InterPro" id="IPR046347">
    <property type="entry name" value="bZIP_sf"/>
</dbReference>
<dbReference type="Proteomes" id="UP001583172">
    <property type="component" value="Unassembled WGS sequence"/>
</dbReference>
<feature type="compositionally biased region" description="Acidic residues" evidence="1">
    <location>
        <begin position="117"/>
        <end position="127"/>
    </location>
</feature>
<dbReference type="SUPFAM" id="SSF57959">
    <property type="entry name" value="Leucine zipper domain"/>
    <property type="match status" value="1"/>
</dbReference>
<evidence type="ECO:0000259" key="2">
    <source>
        <dbReference type="PROSITE" id="PS50217"/>
    </source>
</evidence>
<evidence type="ECO:0000256" key="1">
    <source>
        <dbReference type="SAM" id="MobiDB-lite"/>
    </source>
</evidence>
<dbReference type="InterPro" id="IPR004827">
    <property type="entry name" value="bZIP"/>
</dbReference>
<dbReference type="EMBL" id="JAZGSY010000522">
    <property type="protein sequence ID" value="KAL1835859.1"/>
    <property type="molecule type" value="Genomic_DNA"/>
</dbReference>
<organism evidence="3 4">
    <name type="scientific">Humicola insolens</name>
    <name type="common">Soft-rot fungus</name>
    <dbReference type="NCBI Taxonomy" id="85995"/>
    <lineage>
        <taxon>Eukaryota</taxon>
        <taxon>Fungi</taxon>
        <taxon>Dikarya</taxon>
        <taxon>Ascomycota</taxon>
        <taxon>Pezizomycotina</taxon>
        <taxon>Sordariomycetes</taxon>
        <taxon>Sordariomycetidae</taxon>
        <taxon>Sordariales</taxon>
        <taxon>Chaetomiaceae</taxon>
        <taxon>Mycothermus</taxon>
    </lineage>
</organism>
<feature type="region of interest" description="Disordered" evidence="1">
    <location>
        <begin position="108"/>
        <end position="235"/>
    </location>
</feature>
<feature type="compositionally biased region" description="Basic and acidic residues" evidence="1">
    <location>
        <begin position="128"/>
        <end position="146"/>
    </location>
</feature>
<feature type="compositionally biased region" description="Polar residues" evidence="1">
    <location>
        <begin position="36"/>
        <end position="48"/>
    </location>
</feature>
<dbReference type="PROSITE" id="PS00036">
    <property type="entry name" value="BZIP_BASIC"/>
    <property type="match status" value="1"/>
</dbReference>
<dbReference type="Pfam" id="PF07716">
    <property type="entry name" value="bZIP_2"/>
    <property type="match status" value="1"/>
</dbReference>
<dbReference type="PROSITE" id="PS50217">
    <property type="entry name" value="BZIP"/>
    <property type="match status" value="1"/>
</dbReference>
<dbReference type="SMART" id="SM00338">
    <property type="entry name" value="BRLZ"/>
    <property type="match status" value="1"/>
</dbReference>
<sequence length="350" mass="38895">MDGPNNVDVNFGEFINFEESLNGDGVQEAGIAPQPASVTSPQLEQQTKLGPFPGSGSQGEFNLLGDSQSDFGLFSGSESHLALDPFLSPQSEHYAELGFEFDLELELQLNQEPVQEPFEEPYQEPEPDPVHGPDHCPDQDTDKDLDQEQDQDPDGDSEPDSEPEPDPEPLPGSRARRTRLSRTETAMSAQPGPSTRPGTNSTAKPVPSTRKSGPARQSRSSKSSKKDRLLERNWASAKRYREKKKQWLEDTQSRLTDLEEEIERKNEEILMLEEESHRLQMELMRHIACGGARIPALLEELRLRRLSVSTSTSNRMFSSLQLPPRPAPTWASPPSDWEPGSGATMPSGTH</sequence>
<evidence type="ECO:0000313" key="4">
    <source>
        <dbReference type="Proteomes" id="UP001583172"/>
    </source>
</evidence>
<protein>
    <recommendedName>
        <fullName evidence="2">BZIP domain-containing protein</fullName>
    </recommendedName>
</protein>
<dbReference type="Gene3D" id="1.20.5.170">
    <property type="match status" value="1"/>
</dbReference>
<feature type="compositionally biased region" description="Polar residues" evidence="1">
    <location>
        <begin position="183"/>
        <end position="217"/>
    </location>
</feature>
<keyword evidence="4" id="KW-1185">Reference proteome</keyword>
<feature type="region of interest" description="Disordered" evidence="1">
    <location>
        <begin position="25"/>
        <end position="76"/>
    </location>
</feature>
<feature type="region of interest" description="Disordered" evidence="1">
    <location>
        <begin position="240"/>
        <end position="259"/>
    </location>
</feature>
<proteinExistence type="predicted"/>